<name>A0A7S4M9F9_9EUKA</name>
<comment type="similarity">
    <text evidence="2">Belongs to the peptidase M28 family. M28B subfamily.</text>
</comment>
<proteinExistence type="inferred from homology"/>
<dbReference type="GO" id="GO:0006508">
    <property type="term" value="P:proteolysis"/>
    <property type="evidence" value="ECO:0007669"/>
    <property type="project" value="InterPro"/>
</dbReference>
<evidence type="ECO:0000256" key="3">
    <source>
        <dbReference type="SAM" id="MobiDB-lite"/>
    </source>
</evidence>
<dbReference type="InterPro" id="IPR003137">
    <property type="entry name" value="PA_domain"/>
</dbReference>
<protein>
    <recommendedName>
        <fullName evidence="7">Peptide hydrolase</fullName>
    </recommendedName>
</protein>
<dbReference type="EMBL" id="HBKP01006042">
    <property type="protein sequence ID" value="CAE2208773.1"/>
    <property type="molecule type" value="Transcribed_RNA"/>
</dbReference>
<evidence type="ECO:0000256" key="1">
    <source>
        <dbReference type="ARBA" id="ARBA00001947"/>
    </source>
</evidence>
<dbReference type="Gene3D" id="3.50.30.30">
    <property type="match status" value="1"/>
</dbReference>
<feature type="domain" description="PA" evidence="4">
    <location>
        <begin position="110"/>
        <end position="184"/>
    </location>
</feature>
<evidence type="ECO:0000259" key="5">
    <source>
        <dbReference type="Pfam" id="PF04389"/>
    </source>
</evidence>
<evidence type="ECO:0000259" key="4">
    <source>
        <dbReference type="Pfam" id="PF02225"/>
    </source>
</evidence>
<dbReference type="InterPro" id="IPR045175">
    <property type="entry name" value="M28_fam"/>
</dbReference>
<dbReference type="InterPro" id="IPR007484">
    <property type="entry name" value="Peptidase_M28"/>
</dbReference>
<sequence>MNTKPLSAVSIEGIMAHLDAFQAIANANGGNRAAQNPGYNASVDYVVSVLEAKTNYTVTVQPFNFEITEENATPKFSQISPSPVDYARYLEFNTLSYTGSGDFQASATDGGDGCSASSFVGFPSGNIAIVARGDCDFSTKTDNAVAAGAMGVLIYNYEGQGAFSGTLGSTKSVPVFGISYDLGRSFIDTTETPVLSMFCDMSVVTVYTSNVIADTTIGNDGSVIVVGSHLDSVPEGPGINDNGSGSATNLELATELYRNNATVLNKVRFAWWGAEELGLLGSSYYVAQAIESGEINNIAMNLNFDMLASPNYFRGVYDGEGAAAGIRTGCVNIENLLTTFFDFDNKPWNLTEFTGRSDYGPFIENNIPAGGLFTGAEVIKPDNFRADYGGMANTAFDPCYHAHCDDIYNIDQEVLISNAKAAYYAVTTTSATPLLDRWLTTAQQSPKDRVRAPHHALPTSNVFTKQ</sequence>
<dbReference type="SUPFAM" id="SSF53187">
    <property type="entry name" value="Zn-dependent exopeptidases"/>
    <property type="match status" value="1"/>
</dbReference>
<dbReference type="Pfam" id="PF04389">
    <property type="entry name" value="Peptidase_M28"/>
    <property type="match status" value="1"/>
</dbReference>
<dbReference type="InterPro" id="IPR046450">
    <property type="entry name" value="PA_dom_sf"/>
</dbReference>
<dbReference type="AlphaFoldDB" id="A0A7S4M9F9"/>
<evidence type="ECO:0008006" key="7">
    <source>
        <dbReference type="Google" id="ProtNLM"/>
    </source>
</evidence>
<reference evidence="6" key="1">
    <citation type="submission" date="2021-01" db="EMBL/GenBank/DDBJ databases">
        <authorList>
            <person name="Corre E."/>
            <person name="Pelletier E."/>
            <person name="Niang G."/>
            <person name="Scheremetjew M."/>
            <person name="Finn R."/>
            <person name="Kale V."/>
            <person name="Holt S."/>
            <person name="Cochrane G."/>
            <person name="Meng A."/>
            <person name="Brown T."/>
            <person name="Cohen L."/>
        </authorList>
    </citation>
    <scope>NUCLEOTIDE SEQUENCE</scope>
    <source>
        <strain evidence="6">DIVA3 518/3/11/1/6</strain>
    </source>
</reference>
<dbReference type="PANTHER" id="PTHR12147">
    <property type="entry name" value="METALLOPEPTIDASE M28 FAMILY MEMBER"/>
    <property type="match status" value="1"/>
</dbReference>
<feature type="domain" description="Peptidase M28" evidence="5">
    <location>
        <begin position="210"/>
        <end position="424"/>
    </location>
</feature>
<dbReference type="Gene3D" id="3.40.630.10">
    <property type="entry name" value="Zn peptidases"/>
    <property type="match status" value="1"/>
</dbReference>
<comment type="cofactor">
    <cofactor evidence="1">
        <name>Zn(2+)</name>
        <dbReference type="ChEBI" id="CHEBI:29105"/>
    </cofactor>
</comment>
<accession>A0A7S4M9F9</accession>
<dbReference type="SUPFAM" id="SSF52025">
    <property type="entry name" value="PA domain"/>
    <property type="match status" value="1"/>
</dbReference>
<evidence type="ECO:0000313" key="6">
    <source>
        <dbReference type="EMBL" id="CAE2208773.1"/>
    </source>
</evidence>
<dbReference type="GO" id="GO:0008235">
    <property type="term" value="F:metalloexopeptidase activity"/>
    <property type="evidence" value="ECO:0007669"/>
    <property type="project" value="InterPro"/>
</dbReference>
<feature type="region of interest" description="Disordered" evidence="3">
    <location>
        <begin position="445"/>
        <end position="466"/>
    </location>
</feature>
<evidence type="ECO:0000256" key="2">
    <source>
        <dbReference type="ARBA" id="ARBA00005634"/>
    </source>
</evidence>
<dbReference type="Pfam" id="PF02225">
    <property type="entry name" value="PA"/>
    <property type="match status" value="1"/>
</dbReference>
<dbReference type="PANTHER" id="PTHR12147:SF26">
    <property type="entry name" value="PEPTIDASE M28 DOMAIN-CONTAINING PROTEIN"/>
    <property type="match status" value="1"/>
</dbReference>
<gene>
    <name evidence="6" type="ORF">VSP0166_LOCUS4348</name>
</gene>
<organism evidence="6">
    <name type="scientific">Vannella robusta</name>
    <dbReference type="NCBI Taxonomy" id="1487602"/>
    <lineage>
        <taxon>Eukaryota</taxon>
        <taxon>Amoebozoa</taxon>
        <taxon>Discosea</taxon>
        <taxon>Flabellinia</taxon>
        <taxon>Vannellidae</taxon>
        <taxon>Vannella</taxon>
    </lineage>
</organism>